<feature type="domain" description="Major facilitator superfamily (MFS) profile" evidence="8">
    <location>
        <begin position="199"/>
        <end position="397"/>
    </location>
</feature>
<evidence type="ECO:0000256" key="5">
    <source>
        <dbReference type="ARBA" id="ARBA00022989"/>
    </source>
</evidence>
<evidence type="ECO:0000256" key="1">
    <source>
        <dbReference type="ARBA" id="ARBA00004651"/>
    </source>
</evidence>
<comment type="caution">
    <text evidence="9">The sequence shown here is derived from an EMBL/GenBank/DDBJ whole genome shotgun (WGS) entry which is preliminary data.</text>
</comment>
<dbReference type="PANTHER" id="PTHR23521:SF2">
    <property type="entry name" value="TRANSPORTER MFS SUPERFAMILY"/>
    <property type="match status" value="1"/>
</dbReference>
<gene>
    <name evidence="9" type="ORF">DXV75_01865</name>
</gene>
<organism evidence="9 10">
    <name type="scientific">Alteromonas aestuariivivens</name>
    <dbReference type="NCBI Taxonomy" id="1938339"/>
    <lineage>
        <taxon>Bacteria</taxon>
        <taxon>Pseudomonadati</taxon>
        <taxon>Pseudomonadota</taxon>
        <taxon>Gammaproteobacteria</taxon>
        <taxon>Alteromonadales</taxon>
        <taxon>Alteromonadaceae</taxon>
        <taxon>Alteromonas/Salinimonas group</taxon>
        <taxon>Alteromonas</taxon>
    </lineage>
</organism>
<feature type="transmembrane region" description="Helical" evidence="7">
    <location>
        <begin position="358"/>
        <end position="380"/>
    </location>
</feature>
<evidence type="ECO:0000256" key="4">
    <source>
        <dbReference type="ARBA" id="ARBA00022692"/>
    </source>
</evidence>
<dbReference type="Gene3D" id="1.20.1250.20">
    <property type="entry name" value="MFS general substrate transporter like domains"/>
    <property type="match status" value="2"/>
</dbReference>
<dbReference type="PROSITE" id="PS50850">
    <property type="entry name" value="MFS"/>
    <property type="match status" value="1"/>
</dbReference>
<feature type="transmembrane region" description="Helical" evidence="7">
    <location>
        <begin position="159"/>
        <end position="179"/>
    </location>
</feature>
<dbReference type="EMBL" id="QRHA01000001">
    <property type="protein sequence ID" value="RDV29229.1"/>
    <property type="molecule type" value="Genomic_DNA"/>
</dbReference>
<feature type="transmembrane region" description="Helical" evidence="7">
    <location>
        <begin position="73"/>
        <end position="92"/>
    </location>
</feature>
<protein>
    <submittedName>
        <fullName evidence="9">MFS transporter</fullName>
    </submittedName>
</protein>
<feature type="transmembrane region" description="Helical" evidence="7">
    <location>
        <begin position="329"/>
        <end position="352"/>
    </location>
</feature>
<dbReference type="PANTHER" id="PTHR23521">
    <property type="entry name" value="TRANSPORTER MFS SUPERFAMILY"/>
    <property type="match status" value="1"/>
</dbReference>
<evidence type="ECO:0000313" key="10">
    <source>
        <dbReference type="Proteomes" id="UP000256561"/>
    </source>
</evidence>
<evidence type="ECO:0000256" key="6">
    <source>
        <dbReference type="ARBA" id="ARBA00023136"/>
    </source>
</evidence>
<feature type="transmembrane region" description="Helical" evidence="7">
    <location>
        <begin position="200"/>
        <end position="223"/>
    </location>
</feature>
<feature type="transmembrane region" description="Helical" evidence="7">
    <location>
        <begin position="235"/>
        <end position="253"/>
    </location>
</feature>
<keyword evidence="3" id="KW-1003">Cell membrane</keyword>
<dbReference type="GO" id="GO:0022857">
    <property type="term" value="F:transmembrane transporter activity"/>
    <property type="evidence" value="ECO:0007669"/>
    <property type="project" value="InterPro"/>
</dbReference>
<dbReference type="AlphaFoldDB" id="A0A3D8MEC8"/>
<feature type="transmembrane region" description="Helical" evidence="7">
    <location>
        <begin position="131"/>
        <end position="153"/>
    </location>
</feature>
<evidence type="ECO:0000256" key="2">
    <source>
        <dbReference type="ARBA" id="ARBA00022448"/>
    </source>
</evidence>
<dbReference type="OrthoDB" id="9810614at2"/>
<keyword evidence="5 7" id="KW-1133">Transmembrane helix</keyword>
<keyword evidence="10" id="KW-1185">Reference proteome</keyword>
<comment type="subcellular location">
    <subcellularLocation>
        <location evidence="1">Cell membrane</location>
        <topology evidence="1">Multi-pass membrane protein</topology>
    </subcellularLocation>
</comment>
<accession>A0A3D8MEC8</accession>
<dbReference type="InterPro" id="IPR020846">
    <property type="entry name" value="MFS_dom"/>
</dbReference>
<dbReference type="GO" id="GO:0005886">
    <property type="term" value="C:plasma membrane"/>
    <property type="evidence" value="ECO:0007669"/>
    <property type="project" value="UniProtKB-SubCell"/>
</dbReference>
<feature type="transmembrane region" description="Helical" evidence="7">
    <location>
        <begin position="37"/>
        <end position="61"/>
    </location>
</feature>
<feature type="transmembrane region" description="Helical" evidence="7">
    <location>
        <begin position="265"/>
        <end position="286"/>
    </location>
</feature>
<keyword evidence="2" id="KW-0813">Transport</keyword>
<dbReference type="InterPro" id="IPR047200">
    <property type="entry name" value="MFS_YcaD-like"/>
</dbReference>
<dbReference type="CDD" id="cd17477">
    <property type="entry name" value="MFS_YcaD_like"/>
    <property type="match status" value="1"/>
</dbReference>
<dbReference type="Proteomes" id="UP000256561">
    <property type="component" value="Unassembled WGS sequence"/>
</dbReference>
<evidence type="ECO:0000256" key="7">
    <source>
        <dbReference type="SAM" id="Phobius"/>
    </source>
</evidence>
<sequence length="397" mass="42572">MRQTLHQLRVILPCYGFLYLGNGLFSTLLSVRASIEGFAMVAIGIIMAAYFAGILLSACTARLFLPHFGFHRGFVLFALLLVLCTMSFQAFVDPASWAASRFVAGYCVGTILIITESWINSSANNGNRGRVLSVYMVVNNLALGCGQLLFSIGDPTGNQLFMLVSSLFILACFPLLAMTDNTPKTFTFKRFALIEVFKTAPLGMACALMAGLLNGSFLSLGPIYAQGLGLNYAEVGQFMALVLIGGLLLQWPIGWLSDKVNRKMIMLSAALLSLLGSLLLVTFNLLNISQMGFGFSLAALFYGAVSMTLSPIGSAYANDLFSKDKVSHVASTVLFSYCVGAISGPILASLVMEVIGSVGLFISCSVYLAIFVLIVCASLWGKRTKLLALPPPLTQVT</sequence>
<proteinExistence type="predicted"/>
<dbReference type="SUPFAM" id="SSF103473">
    <property type="entry name" value="MFS general substrate transporter"/>
    <property type="match status" value="1"/>
</dbReference>
<feature type="transmembrane region" description="Helical" evidence="7">
    <location>
        <begin position="292"/>
        <end position="317"/>
    </location>
</feature>
<evidence type="ECO:0000313" key="9">
    <source>
        <dbReference type="EMBL" id="RDV29229.1"/>
    </source>
</evidence>
<reference evidence="10" key="1">
    <citation type="submission" date="2018-08" db="EMBL/GenBank/DDBJ databases">
        <authorList>
            <person name="Zhang J."/>
            <person name="Du Z.-J."/>
        </authorList>
    </citation>
    <scope>NUCLEOTIDE SEQUENCE [LARGE SCALE GENOMIC DNA]</scope>
    <source>
        <strain evidence="10">KCTC 52655</strain>
    </source>
</reference>
<dbReference type="InterPro" id="IPR036259">
    <property type="entry name" value="MFS_trans_sf"/>
</dbReference>
<feature type="transmembrane region" description="Helical" evidence="7">
    <location>
        <begin position="98"/>
        <end position="119"/>
    </location>
</feature>
<dbReference type="InterPro" id="IPR011701">
    <property type="entry name" value="MFS"/>
</dbReference>
<dbReference type="Pfam" id="PF07690">
    <property type="entry name" value="MFS_1"/>
    <property type="match status" value="1"/>
</dbReference>
<keyword evidence="4 7" id="KW-0812">Transmembrane</keyword>
<evidence type="ECO:0000256" key="3">
    <source>
        <dbReference type="ARBA" id="ARBA00022475"/>
    </source>
</evidence>
<keyword evidence="6 7" id="KW-0472">Membrane</keyword>
<feature type="transmembrane region" description="Helical" evidence="7">
    <location>
        <begin position="12"/>
        <end position="31"/>
    </location>
</feature>
<name>A0A3D8MEC8_9ALTE</name>
<evidence type="ECO:0000259" key="8">
    <source>
        <dbReference type="PROSITE" id="PS50850"/>
    </source>
</evidence>
<dbReference type="RefSeq" id="WP_115591519.1">
    <property type="nucleotide sequence ID" value="NZ_QRHA01000001.1"/>
</dbReference>